<dbReference type="Gene3D" id="3.10.129.10">
    <property type="entry name" value="Hotdog Thioesterase"/>
    <property type="match status" value="1"/>
</dbReference>
<dbReference type="SUPFAM" id="SSF54637">
    <property type="entry name" value="Thioesterase/thiol ester dehydrase-isomerase"/>
    <property type="match status" value="1"/>
</dbReference>
<dbReference type="EMBL" id="JBAMIC010000021">
    <property type="protein sequence ID" value="KAK7092926.1"/>
    <property type="molecule type" value="Genomic_DNA"/>
</dbReference>
<organism evidence="1 2">
    <name type="scientific">Littorina saxatilis</name>
    <dbReference type="NCBI Taxonomy" id="31220"/>
    <lineage>
        <taxon>Eukaryota</taxon>
        <taxon>Metazoa</taxon>
        <taxon>Spiralia</taxon>
        <taxon>Lophotrochozoa</taxon>
        <taxon>Mollusca</taxon>
        <taxon>Gastropoda</taxon>
        <taxon>Caenogastropoda</taxon>
        <taxon>Littorinimorpha</taxon>
        <taxon>Littorinoidea</taxon>
        <taxon>Littorinidae</taxon>
        <taxon>Littorina</taxon>
    </lineage>
</organism>
<keyword evidence="2" id="KW-1185">Reference proteome</keyword>
<gene>
    <name evidence="1" type="ORF">V1264_008601</name>
</gene>
<reference evidence="1 2" key="1">
    <citation type="submission" date="2024-02" db="EMBL/GenBank/DDBJ databases">
        <title>Chromosome-scale genome assembly of the rough periwinkle Littorina saxatilis.</title>
        <authorList>
            <person name="De Jode A."/>
            <person name="Faria R."/>
            <person name="Formenti G."/>
            <person name="Sims Y."/>
            <person name="Smith T.P."/>
            <person name="Tracey A."/>
            <person name="Wood J.M.D."/>
            <person name="Zagrodzka Z.B."/>
            <person name="Johannesson K."/>
            <person name="Butlin R.K."/>
            <person name="Leder E.H."/>
        </authorList>
    </citation>
    <scope>NUCLEOTIDE SEQUENCE [LARGE SCALE GENOMIC DNA]</scope>
    <source>
        <strain evidence="1">Snail1</strain>
        <tissue evidence="1">Muscle</tissue>
    </source>
</reference>
<name>A0AAN9G2H0_9CAEN</name>
<dbReference type="PANTHER" id="PTHR34487:SF1">
    <property type="entry name" value="ACYL-ACP THIOESTERASE"/>
    <property type="match status" value="1"/>
</dbReference>
<sequence length="268" mass="30115">MSRLKDDLDFGNPVSPSQCFIVELPLPPTHQFHNVSVQTAQPQSVQERRMAQLTSTNLSLDPSSTCHHAKVIHPGLPPQAIDRFGNPSTMSLVMLARMARQVAMATRGHDGRCFMETDRLREGHITFMAASQYNINSCAYEPEENKYPLHVTLTVGHVGRTSFSVVTDITLPSGHVMLTVINQIILIDPTTRRPTQLPDHWREHYGPLCVRKQPLIVPKQSPPDNATIGDLPYHRMTVAWSDTDDQHTNYTSYIRFALDALYPGLRKG</sequence>
<proteinExistence type="predicted"/>
<accession>A0AAN9G2H0</accession>
<dbReference type="Proteomes" id="UP001374579">
    <property type="component" value="Unassembled WGS sequence"/>
</dbReference>
<comment type="caution">
    <text evidence="1">The sequence shown here is derived from an EMBL/GenBank/DDBJ whole genome shotgun (WGS) entry which is preliminary data.</text>
</comment>
<evidence type="ECO:0000313" key="2">
    <source>
        <dbReference type="Proteomes" id="UP001374579"/>
    </source>
</evidence>
<dbReference type="PANTHER" id="PTHR34487">
    <property type="entry name" value="ACYL-ACP THIOESTERASE"/>
    <property type="match status" value="1"/>
</dbReference>
<dbReference type="InterPro" id="IPR029069">
    <property type="entry name" value="HotDog_dom_sf"/>
</dbReference>
<protein>
    <submittedName>
        <fullName evidence="1">Uncharacterized protein</fullName>
    </submittedName>
</protein>
<dbReference type="AlphaFoldDB" id="A0AAN9G2H0"/>
<evidence type="ECO:0000313" key="1">
    <source>
        <dbReference type="EMBL" id="KAK7092926.1"/>
    </source>
</evidence>